<keyword evidence="3" id="KW-0949">S-adenosyl-L-methionine</keyword>
<comment type="similarity">
    <text evidence="4">Belongs to the methyltransferase superfamily. METTL23 family.</text>
</comment>
<proteinExistence type="inferred from homology"/>
<dbReference type="Pfam" id="PF10294">
    <property type="entry name" value="Methyltransf_16"/>
    <property type="match status" value="1"/>
</dbReference>
<accession>A0A077WIN0</accession>
<dbReference type="GO" id="GO:0008168">
    <property type="term" value="F:methyltransferase activity"/>
    <property type="evidence" value="ECO:0007669"/>
    <property type="project" value="UniProtKB-KW"/>
</dbReference>
<evidence type="ECO:0000256" key="2">
    <source>
        <dbReference type="ARBA" id="ARBA00022679"/>
    </source>
</evidence>
<keyword evidence="1" id="KW-0489">Methyltransferase</keyword>
<evidence type="ECO:0000256" key="4">
    <source>
        <dbReference type="ARBA" id="ARBA00043988"/>
    </source>
</evidence>
<dbReference type="PANTHER" id="PTHR14614">
    <property type="entry name" value="HEPATOCELLULAR CARCINOMA-ASSOCIATED ANTIGEN"/>
    <property type="match status" value="1"/>
</dbReference>
<dbReference type="SUPFAM" id="SSF53335">
    <property type="entry name" value="S-adenosyl-L-methionine-dependent methyltransferases"/>
    <property type="match status" value="1"/>
</dbReference>
<keyword evidence="2" id="KW-0808">Transferase</keyword>
<dbReference type="GO" id="GO:0005737">
    <property type="term" value="C:cytoplasm"/>
    <property type="evidence" value="ECO:0007669"/>
    <property type="project" value="TreeGrafter"/>
</dbReference>
<dbReference type="InterPro" id="IPR029063">
    <property type="entry name" value="SAM-dependent_MTases_sf"/>
</dbReference>
<dbReference type="Gene3D" id="3.40.50.150">
    <property type="entry name" value="Vaccinia Virus protein VP39"/>
    <property type="match status" value="1"/>
</dbReference>
<evidence type="ECO:0000313" key="5">
    <source>
        <dbReference type="EMBL" id="CDS06999.1"/>
    </source>
</evidence>
<dbReference type="OrthoDB" id="407325at2759"/>
<name>A0A077WIN0_9FUNG</name>
<protein>
    <submittedName>
        <fullName evidence="5">Uncharacterized protein</fullName>
    </submittedName>
</protein>
<dbReference type="GO" id="GO:0032259">
    <property type="term" value="P:methylation"/>
    <property type="evidence" value="ECO:0007669"/>
    <property type="project" value="UniProtKB-KW"/>
</dbReference>
<evidence type="ECO:0000256" key="3">
    <source>
        <dbReference type="ARBA" id="ARBA00022691"/>
    </source>
</evidence>
<evidence type="ECO:0000256" key="1">
    <source>
        <dbReference type="ARBA" id="ARBA00022603"/>
    </source>
</evidence>
<gene>
    <name evidence="5" type="ORF">LRAMOSA09522</name>
</gene>
<dbReference type="InterPro" id="IPR019410">
    <property type="entry name" value="Methyltransf_16"/>
</dbReference>
<dbReference type="AlphaFoldDB" id="A0A077WIN0"/>
<reference evidence="5" key="1">
    <citation type="journal article" date="2014" name="Genome Announc.">
        <title>De novo whole-genome sequence and genome annotation of Lichtheimia ramosa.</title>
        <authorList>
            <person name="Linde J."/>
            <person name="Schwartze V."/>
            <person name="Binder U."/>
            <person name="Lass-Florl C."/>
            <person name="Voigt K."/>
            <person name="Horn F."/>
        </authorList>
    </citation>
    <scope>NUCLEOTIDE SEQUENCE</scope>
    <source>
        <strain evidence="5">JMRC FSU:6197</strain>
    </source>
</reference>
<dbReference type="EMBL" id="LK023322">
    <property type="protein sequence ID" value="CDS06999.1"/>
    <property type="molecule type" value="Genomic_DNA"/>
</dbReference>
<organism evidence="5">
    <name type="scientific">Lichtheimia ramosa</name>
    <dbReference type="NCBI Taxonomy" id="688394"/>
    <lineage>
        <taxon>Eukaryota</taxon>
        <taxon>Fungi</taxon>
        <taxon>Fungi incertae sedis</taxon>
        <taxon>Mucoromycota</taxon>
        <taxon>Mucoromycotina</taxon>
        <taxon>Mucoromycetes</taxon>
        <taxon>Mucorales</taxon>
        <taxon>Lichtheimiaceae</taxon>
        <taxon>Lichtheimia</taxon>
    </lineage>
</organism>
<sequence length="295" mass="33337">MMVNVHTVSQAFTPKQAYTARINVACINIIVDAVKQDVYNHVPVERVGRSLTPAQMDSSRLQQAKESVKRITFRDASGQCDIGVKQVLDSAYGCYIWPSALSLSNFVWHHREQFTNSTVLEIGAGVSLPSLLLAKTHHVRHVILSDLPSILPLIQSCFKLNDIDQALYDICELQWGDLEAAKRMIAMVEKQQKNRKIDYILGSDTFYDPADFEKLLMTISFILQHHNPECVFITAYQERSAKRSIQYLLDKWHLKCKTIPNSSVGEWSIVEDHQDEASVSTGALSSVFLLEISLQ</sequence>
<dbReference type="PANTHER" id="PTHR14614:SF164">
    <property type="entry name" value="HISTONE-ARGININE METHYLTRANSFERASE METTL23"/>
    <property type="match status" value="1"/>
</dbReference>
<dbReference type="GO" id="GO:0005634">
    <property type="term" value="C:nucleus"/>
    <property type="evidence" value="ECO:0007669"/>
    <property type="project" value="TreeGrafter"/>
</dbReference>